<gene>
    <name evidence="2" type="ORF">SAMN04487772_104120</name>
</gene>
<keyword evidence="3" id="KW-1185">Reference proteome</keyword>
<reference evidence="2 3" key="1">
    <citation type="submission" date="2016-10" db="EMBL/GenBank/DDBJ databases">
        <authorList>
            <person name="de Groot N.N."/>
        </authorList>
    </citation>
    <scope>NUCLEOTIDE SEQUENCE [LARGE SCALE GENOMIC DNA]</scope>
    <source>
        <strain evidence="2 3">DSM 1801</strain>
    </source>
</reference>
<dbReference type="AlphaFoldDB" id="A0A1H9ZTY9"/>
<feature type="transmembrane region" description="Helical" evidence="1">
    <location>
        <begin position="35"/>
        <end position="56"/>
    </location>
</feature>
<keyword evidence="1" id="KW-0472">Membrane</keyword>
<dbReference type="EMBL" id="FOHN01000004">
    <property type="protein sequence ID" value="SES85187.1"/>
    <property type="molecule type" value="Genomic_DNA"/>
</dbReference>
<keyword evidence="1" id="KW-0812">Transmembrane</keyword>
<evidence type="ECO:0000313" key="3">
    <source>
        <dbReference type="Proteomes" id="UP000199800"/>
    </source>
</evidence>
<dbReference type="STRING" id="29364.SAMN04487772_104120"/>
<accession>A0A1H9ZTY9</accession>
<evidence type="ECO:0000313" key="2">
    <source>
        <dbReference type="EMBL" id="SES85187.1"/>
    </source>
</evidence>
<keyword evidence="1" id="KW-1133">Transmembrane helix</keyword>
<dbReference type="Proteomes" id="UP000199800">
    <property type="component" value="Unassembled WGS sequence"/>
</dbReference>
<evidence type="ECO:0000256" key="1">
    <source>
        <dbReference type="SAM" id="Phobius"/>
    </source>
</evidence>
<organism evidence="2 3">
    <name type="scientific">[Clostridium] polysaccharolyticum</name>
    <dbReference type="NCBI Taxonomy" id="29364"/>
    <lineage>
        <taxon>Bacteria</taxon>
        <taxon>Bacillati</taxon>
        <taxon>Bacillota</taxon>
        <taxon>Clostridia</taxon>
        <taxon>Lachnospirales</taxon>
        <taxon>Lachnospiraceae</taxon>
    </lineage>
</organism>
<sequence>MVQLWRIVWMILIICIGIVGCVLVFEWFPLDNVKAWIAFIFAVLGSFIASTSIMLLKIKVESKKYVELLLKYQKKYVEGEHVDE</sequence>
<dbReference type="PROSITE" id="PS51257">
    <property type="entry name" value="PROKAR_LIPOPROTEIN"/>
    <property type="match status" value="1"/>
</dbReference>
<feature type="transmembrane region" description="Helical" evidence="1">
    <location>
        <begin position="7"/>
        <end position="29"/>
    </location>
</feature>
<proteinExistence type="predicted"/>
<protein>
    <submittedName>
        <fullName evidence="2">Uncharacterized protein</fullName>
    </submittedName>
</protein>
<name>A0A1H9ZTY9_9FIRM</name>